<evidence type="ECO:0000313" key="3">
    <source>
        <dbReference type="Proteomes" id="UP000245119"/>
    </source>
</evidence>
<dbReference type="AlphaFoldDB" id="A0A2T7PXA2"/>
<name>A0A2T7PXA2_POMCA</name>
<feature type="region of interest" description="Disordered" evidence="1">
    <location>
        <begin position="49"/>
        <end position="76"/>
    </location>
</feature>
<dbReference type="EMBL" id="PZQS01000001">
    <property type="protein sequence ID" value="PVD38052.1"/>
    <property type="molecule type" value="Genomic_DNA"/>
</dbReference>
<dbReference type="Proteomes" id="UP000245119">
    <property type="component" value="Linkage Group LG1"/>
</dbReference>
<keyword evidence="3" id="KW-1185">Reference proteome</keyword>
<reference evidence="2 3" key="1">
    <citation type="submission" date="2018-04" db="EMBL/GenBank/DDBJ databases">
        <title>The genome of golden apple snail Pomacea canaliculata provides insight into stress tolerance and invasive adaptation.</title>
        <authorList>
            <person name="Liu C."/>
            <person name="Liu B."/>
            <person name="Ren Y."/>
            <person name="Zhang Y."/>
            <person name="Wang H."/>
            <person name="Li S."/>
            <person name="Jiang F."/>
            <person name="Yin L."/>
            <person name="Zhang G."/>
            <person name="Qian W."/>
            <person name="Fan W."/>
        </authorList>
    </citation>
    <scope>NUCLEOTIDE SEQUENCE [LARGE SCALE GENOMIC DNA]</scope>
    <source>
        <strain evidence="2">SZHN2017</strain>
        <tissue evidence="2">Muscle</tissue>
    </source>
</reference>
<comment type="caution">
    <text evidence="2">The sequence shown here is derived from an EMBL/GenBank/DDBJ whole genome shotgun (WGS) entry which is preliminary data.</text>
</comment>
<evidence type="ECO:0000313" key="2">
    <source>
        <dbReference type="EMBL" id="PVD38052.1"/>
    </source>
</evidence>
<organism evidence="2 3">
    <name type="scientific">Pomacea canaliculata</name>
    <name type="common">Golden apple snail</name>
    <dbReference type="NCBI Taxonomy" id="400727"/>
    <lineage>
        <taxon>Eukaryota</taxon>
        <taxon>Metazoa</taxon>
        <taxon>Spiralia</taxon>
        <taxon>Lophotrochozoa</taxon>
        <taxon>Mollusca</taxon>
        <taxon>Gastropoda</taxon>
        <taxon>Caenogastropoda</taxon>
        <taxon>Architaenioglossa</taxon>
        <taxon>Ampullarioidea</taxon>
        <taxon>Ampullariidae</taxon>
        <taxon>Pomacea</taxon>
    </lineage>
</organism>
<proteinExistence type="predicted"/>
<protein>
    <submittedName>
        <fullName evidence="2">Uncharacterized protein</fullName>
    </submittedName>
</protein>
<gene>
    <name evidence="2" type="ORF">C0Q70_00662</name>
</gene>
<evidence type="ECO:0000256" key="1">
    <source>
        <dbReference type="SAM" id="MobiDB-lite"/>
    </source>
</evidence>
<accession>A0A2T7PXA2</accession>
<feature type="compositionally biased region" description="Basic and acidic residues" evidence="1">
    <location>
        <begin position="56"/>
        <end position="70"/>
    </location>
</feature>
<sequence>MHIFDNTYPLLVVAIKRSGSYPNPNLRTALLCKAGEGNRERRFPYLPLSSFNSLSSHDRELGSDSREARKQWHTGV</sequence>